<dbReference type="AlphaFoldDB" id="A0A6N8F957"/>
<reference evidence="1 2" key="1">
    <citation type="submission" date="2019-11" db="EMBL/GenBank/DDBJ databases">
        <title>P. haliotis isolates from Z. marina roots.</title>
        <authorList>
            <person name="Cohen M."/>
            <person name="Jospin G."/>
            <person name="Eisen J.A."/>
            <person name="Coil D.A."/>
        </authorList>
    </citation>
    <scope>NUCLEOTIDE SEQUENCE [LARGE SCALE GENOMIC DNA]</scope>
    <source>
        <strain evidence="1 2">UCD-MCMsp1aY</strain>
    </source>
</reference>
<dbReference type="GO" id="GO:0016740">
    <property type="term" value="F:transferase activity"/>
    <property type="evidence" value="ECO:0007669"/>
    <property type="project" value="UniProtKB-KW"/>
</dbReference>
<dbReference type="Pfam" id="PF04339">
    <property type="entry name" value="FemAB_like"/>
    <property type="match status" value="1"/>
</dbReference>
<name>A0A6N8F957_9GAMM</name>
<dbReference type="Proteomes" id="UP000439994">
    <property type="component" value="Unassembled WGS sequence"/>
</dbReference>
<keyword evidence="2" id="KW-1185">Reference proteome</keyword>
<dbReference type="EMBL" id="WOCD01000005">
    <property type="protein sequence ID" value="MUH73125.1"/>
    <property type="molecule type" value="Genomic_DNA"/>
</dbReference>
<evidence type="ECO:0000313" key="2">
    <source>
        <dbReference type="Proteomes" id="UP000439994"/>
    </source>
</evidence>
<organism evidence="1 2">
    <name type="scientific">Psychrosphaera haliotis</name>
    <dbReference type="NCBI Taxonomy" id="555083"/>
    <lineage>
        <taxon>Bacteria</taxon>
        <taxon>Pseudomonadati</taxon>
        <taxon>Pseudomonadota</taxon>
        <taxon>Gammaproteobacteria</taxon>
        <taxon>Alteromonadales</taxon>
        <taxon>Pseudoalteromonadaceae</taxon>
        <taxon>Psychrosphaera</taxon>
    </lineage>
</organism>
<sequence length="266" mass="31193">MQTKKVTLVVTYFSLKIWLVKRYQKLTKILFAELAINFIGLTTETVATKYSLAGALDIEPESYFQDFDDFLSVLTARKRKMIKKERNKVSQLFSFYWKRGNEITDDELEAFYLSYQSTYLKRGRAGYLNKTFFKQIFSTMANKVRLLLCNYEDKVVASALYFVDDETLYGRYWGALGEFEQLHFEACYYQGIEFCIEHKLKRFNPGTQGEHKIARGFKPIETNSLHTLALEPFHNAVEQFCIEEALHNSSYMQACDERLPYKKADN</sequence>
<dbReference type="InterPro" id="IPR016181">
    <property type="entry name" value="Acyl_CoA_acyltransferase"/>
</dbReference>
<gene>
    <name evidence="1" type="ORF">GNP35_11945</name>
</gene>
<dbReference type="PANTHER" id="PTHR47017">
    <property type="entry name" value="ACYL-COA"/>
    <property type="match status" value="1"/>
</dbReference>
<comment type="caution">
    <text evidence="1">The sequence shown here is derived from an EMBL/GenBank/DDBJ whole genome shotgun (WGS) entry which is preliminary data.</text>
</comment>
<evidence type="ECO:0000313" key="1">
    <source>
        <dbReference type="EMBL" id="MUH73125.1"/>
    </source>
</evidence>
<dbReference type="Gene3D" id="3.40.630.30">
    <property type="match status" value="1"/>
</dbReference>
<accession>A0A6N8F957</accession>
<dbReference type="InterPro" id="IPR007434">
    <property type="entry name" value="FemAB-like"/>
</dbReference>
<keyword evidence="1" id="KW-0808">Transferase</keyword>
<proteinExistence type="predicted"/>
<dbReference type="OrthoDB" id="9776898at2"/>
<protein>
    <submittedName>
        <fullName evidence="1">GNAT family N-acetyltransferase</fullName>
    </submittedName>
</protein>
<dbReference type="PANTHER" id="PTHR47017:SF1">
    <property type="entry name" value="ACYL-COA"/>
    <property type="match status" value="1"/>
</dbReference>
<dbReference type="SUPFAM" id="SSF55729">
    <property type="entry name" value="Acyl-CoA N-acyltransferases (Nat)"/>
    <property type="match status" value="1"/>
</dbReference>